<dbReference type="RefSeq" id="WP_034244661.1">
    <property type="nucleotide sequence ID" value="NZ_BJYK01000001.1"/>
</dbReference>
<evidence type="ECO:0000313" key="2">
    <source>
        <dbReference type="Proteomes" id="UP000321484"/>
    </source>
</evidence>
<dbReference type="AlphaFoldDB" id="A0A511YU50"/>
<accession>A0A511YU50</accession>
<gene>
    <name evidence="1" type="ORF">AFE02nite_04490</name>
</gene>
<keyword evidence="2" id="KW-1185">Reference proteome</keyword>
<proteinExistence type="predicted"/>
<sequence>MRRRPATAPAWATGHETYGPGSGCFTRDVPFGQVLWDGTRRSVEIREYYGPRVLGRGLDPYNPWRNPRAQGSLRIGDAAPAELREAAAALIEAAAVIEGKS</sequence>
<reference evidence="1 2" key="1">
    <citation type="submission" date="2019-07" db="EMBL/GenBank/DDBJ databases">
        <title>Whole genome shotgun sequence of Actinotalea fermentans NBRC 105374.</title>
        <authorList>
            <person name="Hosoyama A."/>
            <person name="Uohara A."/>
            <person name="Ohji S."/>
            <person name="Ichikawa N."/>
        </authorList>
    </citation>
    <scope>NUCLEOTIDE SEQUENCE [LARGE SCALE GENOMIC DNA]</scope>
    <source>
        <strain evidence="1 2">NBRC 105374</strain>
    </source>
</reference>
<evidence type="ECO:0000313" key="1">
    <source>
        <dbReference type="EMBL" id="GEN78715.1"/>
    </source>
</evidence>
<protein>
    <submittedName>
        <fullName evidence="1">Uncharacterized protein</fullName>
    </submittedName>
</protein>
<dbReference type="Proteomes" id="UP000321484">
    <property type="component" value="Unassembled WGS sequence"/>
</dbReference>
<comment type="caution">
    <text evidence="1">The sequence shown here is derived from an EMBL/GenBank/DDBJ whole genome shotgun (WGS) entry which is preliminary data.</text>
</comment>
<dbReference type="EMBL" id="BJYK01000001">
    <property type="protein sequence ID" value="GEN78715.1"/>
    <property type="molecule type" value="Genomic_DNA"/>
</dbReference>
<organism evidence="1 2">
    <name type="scientific">Actinotalea fermentans</name>
    <dbReference type="NCBI Taxonomy" id="43671"/>
    <lineage>
        <taxon>Bacteria</taxon>
        <taxon>Bacillati</taxon>
        <taxon>Actinomycetota</taxon>
        <taxon>Actinomycetes</taxon>
        <taxon>Micrococcales</taxon>
        <taxon>Cellulomonadaceae</taxon>
        <taxon>Actinotalea</taxon>
    </lineage>
</organism>
<name>A0A511YU50_9CELL</name>